<dbReference type="EMBL" id="JADBEF010000001">
    <property type="protein sequence ID" value="MBE1565716.1"/>
    <property type="molecule type" value="Genomic_DNA"/>
</dbReference>
<evidence type="ECO:0000256" key="2">
    <source>
        <dbReference type="ARBA" id="ARBA00022676"/>
    </source>
</evidence>
<comment type="caution">
    <text evidence="4">The sequence shown here is derived from an EMBL/GenBank/DDBJ whole genome shotgun (WGS) entry which is preliminary data.</text>
</comment>
<proteinExistence type="inferred from homology"/>
<evidence type="ECO:0000313" key="5">
    <source>
        <dbReference type="Proteomes" id="UP000661607"/>
    </source>
</evidence>
<dbReference type="RefSeq" id="WP_192779879.1">
    <property type="nucleotide sequence ID" value="NZ_BAAASY010000010.1"/>
</dbReference>
<evidence type="ECO:0000256" key="1">
    <source>
        <dbReference type="ARBA" id="ARBA00009481"/>
    </source>
</evidence>
<gene>
    <name evidence="4" type="ORF">H4W81_008495</name>
</gene>
<organism evidence="4 5">
    <name type="scientific">Nonomuraea africana</name>
    <dbReference type="NCBI Taxonomy" id="46171"/>
    <lineage>
        <taxon>Bacteria</taxon>
        <taxon>Bacillati</taxon>
        <taxon>Actinomycetota</taxon>
        <taxon>Actinomycetes</taxon>
        <taxon>Streptosporangiales</taxon>
        <taxon>Streptosporangiaceae</taxon>
        <taxon>Nonomuraea</taxon>
    </lineage>
</organism>
<dbReference type="PANTHER" id="PTHR12526:SF640">
    <property type="entry name" value="COLANIC ACID BIOSYNTHESIS GLYCOSYLTRANSFERASE WCAL-RELATED"/>
    <property type="match status" value="1"/>
</dbReference>
<accession>A0ABR9KUL9</accession>
<dbReference type="Gene3D" id="3.40.50.2000">
    <property type="entry name" value="Glycogen Phosphorylase B"/>
    <property type="match status" value="1"/>
</dbReference>
<evidence type="ECO:0008006" key="6">
    <source>
        <dbReference type="Google" id="ProtNLM"/>
    </source>
</evidence>
<evidence type="ECO:0000256" key="3">
    <source>
        <dbReference type="ARBA" id="ARBA00022679"/>
    </source>
</evidence>
<comment type="similarity">
    <text evidence="1">Belongs to the glycosyltransferase group 1 family. Glycosyltransferase 4 subfamily.</text>
</comment>
<keyword evidence="3" id="KW-0808">Transferase</keyword>
<dbReference type="Proteomes" id="UP000661607">
    <property type="component" value="Unassembled WGS sequence"/>
</dbReference>
<dbReference type="PANTHER" id="PTHR12526">
    <property type="entry name" value="GLYCOSYLTRANSFERASE"/>
    <property type="match status" value="1"/>
</dbReference>
<protein>
    <recommendedName>
        <fullName evidence="6">Glycosyltransferase</fullName>
    </recommendedName>
</protein>
<dbReference type="SUPFAM" id="SSF53756">
    <property type="entry name" value="UDP-Glycosyltransferase/glycogen phosphorylase"/>
    <property type="match status" value="1"/>
</dbReference>
<name>A0ABR9KUL9_9ACTN</name>
<keyword evidence="2" id="KW-0328">Glycosyltransferase</keyword>
<dbReference type="Pfam" id="PF13692">
    <property type="entry name" value="Glyco_trans_1_4"/>
    <property type="match status" value="1"/>
</dbReference>
<keyword evidence="5" id="KW-1185">Reference proteome</keyword>
<evidence type="ECO:0000313" key="4">
    <source>
        <dbReference type="EMBL" id="MBE1565716.1"/>
    </source>
</evidence>
<sequence length="320" mass="34869">MRVCVATTLHHPEDARIMHRQIRALLDAGHEVTYVAPFTHFNVTPIPPITAIDVRKGGRARTALRRGVKDADLLILHEAELLLALPFRHPPVVLDVRDEARGALGRRLVARAERLHRVLEPAAAEATQVADAPLPAGDTRVVHIGRLTTAKGVNELVELARRLVPYGIRLDLIGAADREVRPILRDAQRVGLLDWFGYVPNRHALRMAEGALAGVCLWREPSSRPPTKVLDYMGRGVPVVTTPAAAALVEEAGCGSVVPYGDVEATLGAVLDLREDPVRRAALAAKGHSLARLRHHWPDQAASFTARLETWAGVAHELAV</sequence>
<reference evidence="4 5" key="1">
    <citation type="submission" date="2020-10" db="EMBL/GenBank/DDBJ databases">
        <title>Sequencing the genomes of 1000 actinobacteria strains.</title>
        <authorList>
            <person name="Klenk H.-P."/>
        </authorList>
    </citation>
    <scope>NUCLEOTIDE SEQUENCE [LARGE SCALE GENOMIC DNA]</scope>
    <source>
        <strain evidence="4 5">DSM 43748</strain>
    </source>
</reference>